<keyword evidence="4" id="KW-1185">Reference proteome</keyword>
<comment type="caution">
    <text evidence="1">The sequence shown here is derived from an EMBL/GenBank/DDBJ whole genome shotgun (WGS) entry which is preliminary data.</text>
</comment>
<evidence type="ECO:0000313" key="3">
    <source>
        <dbReference type="Proteomes" id="UP000433575"/>
    </source>
</evidence>
<dbReference type="AlphaFoldDB" id="A0A6N7S7E5"/>
<dbReference type="EMBL" id="WKPJ01000012">
    <property type="protein sequence ID" value="MSA89550.1"/>
    <property type="molecule type" value="Genomic_DNA"/>
</dbReference>
<evidence type="ECO:0000313" key="4">
    <source>
        <dbReference type="Proteomes" id="UP000480929"/>
    </source>
</evidence>
<reference evidence="3 4" key="1">
    <citation type="journal article" date="2019" name="Nat. Med.">
        <title>A library of human gut bacterial isolates paired with longitudinal multiomics data enables mechanistic microbiome research.</title>
        <authorList>
            <person name="Poyet M."/>
            <person name="Groussin M."/>
            <person name="Gibbons S.M."/>
            <person name="Avila-Pacheco J."/>
            <person name="Jiang X."/>
            <person name="Kearney S.M."/>
            <person name="Perrotta A.R."/>
            <person name="Berdy B."/>
            <person name="Zhao S."/>
            <person name="Lieberman T.D."/>
            <person name="Swanson P.K."/>
            <person name="Smith M."/>
            <person name="Roesemann S."/>
            <person name="Alexander J.E."/>
            <person name="Rich S.A."/>
            <person name="Livny J."/>
            <person name="Vlamakis H."/>
            <person name="Clish C."/>
            <person name="Bullock K."/>
            <person name="Deik A."/>
            <person name="Scott J."/>
            <person name="Pierce K.A."/>
            <person name="Xavier R.J."/>
            <person name="Alm E.J."/>
        </authorList>
    </citation>
    <scope>NUCLEOTIDE SEQUENCE [LARGE SCALE GENOMIC DNA]</scope>
    <source>
        <strain evidence="1 3">BIOML-A4</strain>
        <strain evidence="2 4">BIOML-A5</strain>
    </source>
</reference>
<evidence type="ECO:0000313" key="1">
    <source>
        <dbReference type="EMBL" id="MSA89550.1"/>
    </source>
</evidence>
<evidence type="ECO:0008006" key="5">
    <source>
        <dbReference type="Google" id="ProtNLM"/>
    </source>
</evidence>
<protein>
    <recommendedName>
        <fullName evidence="5">Rpn family recombination-promoting nuclease/putative transposase</fullName>
    </recommendedName>
</protein>
<dbReference type="EMBL" id="WKPI01000013">
    <property type="protein sequence ID" value="MSC33228.1"/>
    <property type="molecule type" value="Genomic_DNA"/>
</dbReference>
<accession>A0A6N7S7E5</accession>
<dbReference type="Pfam" id="PF12784">
    <property type="entry name" value="PDDEXK_2"/>
    <property type="match status" value="1"/>
</dbReference>
<dbReference type="Proteomes" id="UP000480929">
    <property type="component" value="Unassembled WGS sequence"/>
</dbReference>
<gene>
    <name evidence="2" type="ORF">GKD88_08845</name>
    <name evidence="1" type="ORF">GKE08_09440</name>
</gene>
<dbReference type="Proteomes" id="UP000433575">
    <property type="component" value="Unassembled WGS sequence"/>
</dbReference>
<sequence length="304" mass="35972">MRIAYLSDLLQCRLIRADIKNTEPIKDHSNEKGIRFDLLIETEEDEGGIQRANLEIQNYQMSDSLSLRSQGYLARIVADQLSMGDQYDFDPVVQVMITNHIPQIKESCRDYLHPHRFFHEIKGERMAEEQCRILWVEMDKLEKLEKKPIEEWRISEKIHYMIRFSHAQKKQRIIQGLIEKEEIIAMMEEKKRDYLRDTSLAIARMRAKFDELDEQRVYEKRIVKGKEEGKLEGQRTLIQFVLGQRMKLSEADAKLIDSLESEALEDFVLRLDKIQTPEDLQRQIAAVNQKDQRNQTFTFVTTPD</sequence>
<evidence type="ECO:0000313" key="2">
    <source>
        <dbReference type="EMBL" id="MSC33228.1"/>
    </source>
</evidence>
<organism evidence="1 3">
    <name type="scientific">Holdemania massiliensis</name>
    <dbReference type="NCBI Taxonomy" id="1468449"/>
    <lineage>
        <taxon>Bacteria</taxon>
        <taxon>Bacillati</taxon>
        <taxon>Bacillota</taxon>
        <taxon>Erysipelotrichia</taxon>
        <taxon>Erysipelotrichales</taxon>
        <taxon>Erysipelotrichaceae</taxon>
        <taxon>Holdemania</taxon>
    </lineage>
</organism>
<name>A0A6N7S7E5_9FIRM</name>
<proteinExistence type="predicted"/>